<keyword evidence="2" id="KW-0472">Membrane</keyword>
<dbReference type="NCBIfam" id="TIGR03007">
    <property type="entry name" value="pepcterm_ChnLen"/>
    <property type="match status" value="1"/>
</dbReference>
<evidence type="ECO:0000256" key="2">
    <source>
        <dbReference type="SAM" id="Phobius"/>
    </source>
</evidence>
<accession>A0ABM8HTI2</accession>
<sequence length="501" mass="57122">MENQFSEIFKYLKMIQKRRYLFLAVSLLVMTCVTGASYYRPKQYMADSTVFIERSVINNLIKGIAVTPDMDDRIRVLKYALLSRDIIGKVLAELDWDTRAKNSAELQDMITDLQRRTDLKIKGNDLFIVSITDQDPEFAQKYINTLVSTYVEENLSAKREETYGANRFLDEQIVLFKKKLDESENAIIEFRRSQGIMYSGDEKVLLQEVKEFQKEIENLNLSIDTLGAKKRRLKSQQAELEPTVTIFSEKLNSDRIAQLQAKIAQLMLSYTENYPEVVRLKAELDGLKKRIQEEGAPKPAETQTLSVNPVYQDVTQKLLDVEAEISSLEARRDRLMELSTEREKELQFVPETKKQLTMLIQERDSHKKIYEELLMRMGQSEVSKQMEIGDKATTFRIVDPAIFPEVPVSPNMVKMLLLAIAAGFGCGFVVVFLLDSVDTSVKDVNQLDGFGVEVLAVIPTITDQAVAASVRRKDVLVYACALLYFGGIVSLLAWEALKRLS</sequence>
<dbReference type="RefSeq" id="WP_221248723.1">
    <property type="nucleotide sequence ID" value="NZ_AP024355.1"/>
</dbReference>
<feature type="coiled-coil region" evidence="1">
    <location>
        <begin position="202"/>
        <end position="236"/>
    </location>
</feature>
<name>A0ABM8HTI2_9BACT</name>
<dbReference type="InterPro" id="IPR014345">
    <property type="entry name" value="XrtA_polysacc_chain"/>
</dbReference>
<dbReference type="PANTHER" id="PTHR32309">
    <property type="entry name" value="TYROSINE-PROTEIN KINASE"/>
    <property type="match status" value="1"/>
</dbReference>
<evidence type="ECO:0000313" key="5">
    <source>
        <dbReference type="Proteomes" id="UP001319827"/>
    </source>
</evidence>
<organism evidence="4 5">
    <name type="scientific">Desulfuromonas versatilis</name>
    <dbReference type="NCBI Taxonomy" id="2802975"/>
    <lineage>
        <taxon>Bacteria</taxon>
        <taxon>Pseudomonadati</taxon>
        <taxon>Thermodesulfobacteriota</taxon>
        <taxon>Desulfuromonadia</taxon>
        <taxon>Desulfuromonadales</taxon>
        <taxon>Desulfuromonadaceae</taxon>
        <taxon>Desulfuromonas</taxon>
    </lineage>
</organism>
<dbReference type="Pfam" id="PF13807">
    <property type="entry name" value="GNVR"/>
    <property type="match status" value="1"/>
</dbReference>
<dbReference type="EMBL" id="AP024355">
    <property type="protein sequence ID" value="BCR05289.1"/>
    <property type="molecule type" value="Genomic_DNA"/>
</dbReference>
<feature type="transmembrane region" description="Helical" evidence="2">
    <location>
        <begin position="475"/>
        <end position="494"/>
    </location>
</feature>
<keyword evidence="2" id="KW-1133">Transmembrane helix</keyword>
<keyword evidence="1" id="KW-0175">Coiled coil</keyword>
<evidence type="ECO:0000313" key="4">
    <source>
        <dbReference type="EMBL" id="BCR05289.1"/>
    </source>
</evidence>
<reference evidence="4 5" key="2">
    <citation type="journal article" date="2021" name="Int. J. Syst. Evol. Microbiol.">
        <title>Isolation and Polyphasic Characterization of Desulfuromonas versatilis sp. Nov., an Electrogenic Bacteria Capable of Versatile Metabolism Isolated from a Graphene Oxide-Reducing Enrichment Culture.</title>
        <authorList>
            <person name="Xie L."/>
            <person name="Yoshida N."/>
            <person name="Ishii S."/>
            <person name="Meng L."/>
        </authorList>
    </citation>
    <scope>NUCLEOTIDE SEQUENCE [LARGE SCALE GENOMIC DNA]</scope>
    <source>
        <strain evidence="4 5">NIT-T3</strain>
    </source>
</reference>
<protein>
    <submittedName>
        <fullName evidence="4">Chain-length determining protein</fullName>
    </submittedName>
</protein>
<gene>
    <name evidence="4" type="ORF">DESUT3_23580</name>
</gene>
<evidence type="ECO:0000256" key="1">
    <source>
        <dbReference type="SAM" id="Coils"/>
    </source>
</evidence>
<keyword evidence="2" id="KW-0812">Transmembrane</keyword>
<reference evidence="4 5" key="1">
    <citation type="journal article" date="2016" name="C (Basel)">
        <title>Selective Growth of and Electricity Production by Marine Exoelectrogenic Bacteria in Self-Aggregated Hydrogel of Microbially Reduced Graphene Oxide.</title>
        <authorList>
            <person name="Yoshida N."/>
            <person name="Goto Y."/>
            <person name="Miyata Y."/>
        </authorList>
    </citation>
    <scope>NUCLEOTIDE SEQUENCE [LARGE SCALE GENOMIC DNA]</scope>
    <source>
        <strain evidence="4 5">NIT-T3</strain>
    </source>
</reference>
<evidence type="ECO:0000259" key="3">
    <source>
        <dbReference type="Pfam" id="PF13807"/>
    </source>
</evidence>
<keyword evidence="5" id="KW-1185">Reference proteome</keyword>
<feature type="domain" description="Tyrosine-protein kinase G-rich" evidence="3">
    <location>
        <begin position="352"/>
        <end position="433"/>
    </location>
</feature>
<proteinExistence type="predicted"/>
<feature type="transmembrane region" description="Helical" evidence="2">
    <location>
        <begin position="20"/>
        <end position="39"/>
    </location>
</feature>
<dbReference type="PANTHER" id="PTHR32309:SF13">
    <property type="entry name" value="FERRIC ENTEROBACTIN TRANSPORT PROTEIN FEPE"/>
    <property type="match status" value="1"/>
</dbReference>
<feature type="coiled-coil region" evidence="1">
    <location>
        <begin position="311"/>
        <end position="338"/>
    </location>
</feature>
<dbReference type="Proteomes" id="UP001319827">
    <property type="component" value="Chromosome"/>
</dbReference>
<dbReference type="InterPro" id="IPR032807">
    <property type="entry name" value="GNVR"/>
</dbReference>
<dbReference type="InterPro" id="IPR050445">
    <property type="entry name" value="Bact_polysacc_biosynth/exp"/>
</dbReference>
<feature type="transmembrane region" description="Helical" evidence="2">
    <location>
        <begin position="415"/>
        <end position="434"/>
    </location>
</feature>